<evidence type="ECO:0000256" key="1">
    <source>
        <dbReference type="ARBA" id="ARBA00006832"/>
    </source>
</evidence>
<comment type="caution">
    <text evidence="4">The sequence shown here is derived from an EMBL/GenBank/DDBJ whole genome shotgun (WGS) entry which is preliminary data.</text>
</comment>
<dbReference type="Pfam" id="PF05764">
    <property type="entry name" value="YL1"/>
    <property type="match status" value="1"/>
</dbReference>
<dbReference type="EMBL" id="MU007016">
    <property type="protein sequence ID" value="KAF2434497.1"/>
    <property type="molecule type" value="Genomic_DNA"/>
</dbReference>
<accession>A0A9P4U309</accession>
<evidence type="ECO:0000256" key="2">
    <source>
        <dbReference type="SAM" id="MobiDB-lite"/>
    </source>
</evidence>
<feature type="compositionally biased region" description="Low complexity" evidence="2">
    <location>
        <begin position="455"/>
        <end position="466"/>
    </location>
</feature>
<feature type="region of interest" description="Disordered" evidence="2">
    <location>
        <begin position="403"/>
        <end position="432"/>
    </location>
</feature>
<dbReference type="GO" id="GO:0005634">
    <property type="term" value="C:nucleus"/>
    <property type="evidence" value="ECO:0007669"/>
    <property type="project" value="TreeGrafter"/>
</dbReference>
<feature type="domain" description="Vps72/YL1 C-terminal" evidence="3">
    <location>
        <begin position="531"/>
        <end position="560"/>
    </location>
</feature>
<organism evidence="4 5">
    <name type="scientific">Tothia fuscella</name>
    <dbReference type="NCBI Taxonomy" id="1048955"/>
    <lineage>
        <taxon>Eukaryota</taxon>
        <taxon>Fungi</taxon>
        <taxon>Dikarya</taxon>
        <taxon>Ascomycota</taxon>
        <taxon>Pezizomycotina</taxon>
        <taxon>Dothideomycetes</taxon>
        <taxon>Pleosporomycetidae</taxon>
        <taxon>Venturiales</taxon>
        <taxon>Cylindrosympodiaceae</taxon>
        <taxon>Tothia</taxon>
    </lineage>
</organism>
<protein>
    <submittedName>
        <fullName evidence="4">YL1-domain-containing protein</fullName>
    </submittedName>
</protein>
<evidence type="ECO:0000313" key="4">
    <source>
        <dbReference type="EMBL" id="KAF2434497.1"/>
    </source>
</evidence>
<keyword evidence="5" id="KW-1185">Reference proteome</keyword>
<name>A0A9P4U309_9PEZI</name>
<feature type="compositionally biased region" description="Low complexity" evidence="2">
    <location>
        <begin position="350"/>
        <end position="371"/>
    </location>
</feature>
<dbReference type="PANTHER" id="PTHR13275:SF4">
    <property type="entry name" value="VACUOLAR PROTEIN SORTING-ASSOCIATED PROTEIN 72 HOMOLOG"/>
    <property type="match status" value="1"/>
</dbReference>
<gene>
    <name evidence="4" type="ORF">EJ08DRAFT_468878</name>
</gene>
<feature type="region of interest" description="Disordered" evidence="2">
    <location>
        <begin position="621"/>
        <end position="647"/>
    </location>
</feature>
<sequence length="662" mass="72128">MAQNGADDILMPDAAPNPSEDEQSSGPGSSSDGEDEEEIVPMVVARQRRANAGARMSHLLKLAGDEDTQNLEAYGEIFEEAADDNEFQADEDVDGDVNMESSSEEEDDEGREDDMQGEKELKATEKKGVSHKRKRAVMLDSAMKRATARQIPRAVAKPPPESLAGGVVAPSERPRKKSERVSWLPEEEEGPKRQSSRQLSVQNKEMVHSRLKEKEKHRLRTVAIMKAAEMRKDARKPKILTQAERLEEAAKTERMNSKSLNRWETAEKKRVEEQAARLAALKNRKLEGPIISYWSGPSLWVDGKLKGTGKAVLVKASEDTPISKDVEHDQSTSPATPMEVSAEQKDLVHPASITQTPTATTTTDTPSPAASLPISTAQSEPDQKPMINLPPAVQVIAQPTAHQLPIPAHPPPQTNGHAPQTSPPVQGPPNFMDELQFYANLPLEVQRATLPPPQTQSQAQTSSTLTPPKPSEPAVSTAPPKPQTRELAARTLIELREFGPDLKVRDKDMYMHYLCDWPASAPKKLVPAKKTLCVITGQAARYCDPVTGFAYADSCALKNIRRVMSGGSRWSVLLGAYTGPRYKDVVDKGVVFARAAVGVPEGFYKKMPPLPLPPLPQPAAAAAAAAVEPQPPPQPATSKEVPKAVPKEVRKEVEAKVEVVGE</sequence>
<feature type="compositionally biased region" description="Basic and acidic residues" evidence="2">
    <location>
        <begin position="205"/>
        <end position="216"/>
    </location>
</feature>
<dbReference type="OrthoDB" id="3942062at2759"/>
<comment type="similarity">
    <text evidence="1">Belongs to the VPS72/YL1 family.</text>
</comment>
<reference evidence="4" key="1">
    <citation type="journal article" date="2020" name="Stud. Mycol.">
        <title>101 Dothideomycetes genomes: a test case for predicting lifestyles and emergence of pathogens.</title>
        <authorList>
            <person name="Haridas S."/>
            <person name="Albert R."/>
            <person name="Binder M."/>
            <person name="Bloem J."/>
            <person name="Labutti K."/>
            <person name="Salamov A."/>
            <person name="Andreopoulos B."/>
            <person name="Baker S."/>
            <person name="Barry K."/>
            <person name="Bills G."/>
            <person name="Bluhm B."/>
            <person name="Cannon C."/>
            <person name="Castanera R."/>
            <person name="Culley D."/>
            <person name="Daum C."/>
            <person name="Ezra D."/>
            <person name="Gonzalez J."/>
            <person name="Henrissat B."/>
            <person name="Kuo A."/>
            <person name="Liang C."/>
            <person name="Lipzen A."/>
            <person name="Lutzoni F."/>
            <person name="Magnuson J."/>
            <person name="Mondo S."/>
            <person name="Nolan M."/>
            <person name="Ohm R."/>
            <person name="Pangilinan J."/>
            <person name="Park H.-J."/>
            <person name="Ramirez L."/>
            <person name="Alfaro M."/>
            <person name="Sun H."/>
            <person name="Tritt A."/>
            <person name="Yoshinaga Y."/>
            <person name="Zwiers L.-H."/>
            <person name="Turgeon B."/>
            <person name="Goodwin S."/>
            <person name="Spatafora J."/>
            <person name="Crous P."/>
            <person name="Grigoriev I."/>
        </authorList>
    </citation>
    <scope>NUCLEOTIDE SEQUENCE</scope>
    <source>
        <strain evidence="4">CBS 130266</strain>
    </source>
</reference>
<feature type="region of interest" description="Disordered" evidence="2">
    <location>
        <begin position="61"/>
        <end position="216"/>
    </location>
</feature>
<dbReference type="SMART" id="SM00993">
    <property type="entry name" value="YL1_C"/>
    <property type="match status" value="1"/>
</dbReference>
<dbReference type="InterPro" id="IPR046757">
    <property type="entry name" value="YL1_N"/>
</dbReference>
<feature type="region of interest" description="Disordered" evidence="2">
    <location>
        <begin position="1"/>
        <end position="43"/>
    </location>
</feature>
<dbReference type="AlphaFoldDB" id="A0A9P4U309"/>
<feature type="compositionally biased region" description="Basic and acidic residues" evidence="2">
    <location>
        <begin position="113"/>
        <end position="128"/>
    </location>
</feature>
<feature type="compositionally biased region" description="Acidic residues" evidence="2">
    <location>
        <begin position="77"/>
        <end position="112"/>
    </location>
</feature>
<dbReference type="InterPro" id="IPR013272">
    <property type="entry name" value="Vps72/YL1_C"/>
</dbReference>
<proteinExistence type="inferred from homology"/>
<dbReference type="Pfam" id="PF08265">
    <property type="entry name" value="YL1_C"/>
    <property type="match status" value="1"/>
</dbReference>
<evidence type="ECO:0000259" key="3">
    <source>
        <dbReference type="SMART" id="SM00993"/>
    </source>
</evidence>
<dbReference type="PANTHER" id="PTHR13275">
    <property type="entry name" value="YL-1 PROTEIN TRANSCRIPTION FACTOR-LIKE 1"/>
    <property type="match status" value="1"/>
</dbReference>
<feature type="compositionally biased region" description="Basic and acidic residues" evidence="2">
    <location>
        <begin position="321"/>
        <end position="330"/>
    </location>
</feature>
<feature type="region of interest" description="Disordered" evidence="2">
    <location>
        <begin position="321"/>
        <end position="386"/>
    </location>
</feature>
<evidence type="ECO:0000313" key="5">
    <source>
        <dbReference type="Proteomes" id="UP000800235"/>
    </source>
</evidence>
<dbReference type="Proteomes" id="UP000800235">
    <property type="component" value="Unassembled WGS sequence"/>
</dbReference>
<feature type="region of interest" description="Disordered" evidence="2">
    <location>
        <begin position="451"/>
        <end position="483"/>
    </location>
</feature>